<comment type="caution">
    <text evidence="4">The sequence shown here is derived from an EMBL/GenBank/DDBJ whole genome shotgun (WGS) entry which is preliminary data.</text>
</comment>
<feature type="compositionally biased region" description="Gly residues" evidence="1">
    <location>
        <begin position="301"/>
        <end position="324"/>
    </location>
</feature>
<name>A0ABV3X5U4_9FIRM</name>
<evidence type="ECO:0000256" key="2">
    <source>
        <dbReference type="SAM" id="Phobius"/>
    </source>
</evidence>
<reference evidence="4 5" key="1">
    <citation type="submission" date="2023-04" db="EMBL/GenBank/DDBJ databases">
        <title>Genome Sequence of Selenomonas sputigena ATCC 33150.</title>
        <authorList>
            <person name="Miller D.P."/>
            <person name="Anvari S."/>
            <person name="Polson S.W."/>
            <person name="Macdonald M."/>
            <person name="Mcdowell J.V."/>
        </authorList>
    </citation>
    <scope>NUCLEOTIDE SEQUENCE [LARGE SCALE GENOMIC DNA]</scope>
    <source>
        <strain evidence="4 5">ATCC 33150</strain>
    </source>
</reference>
<proteinExistence type="predicted"/>
<feature type="transmembrane region" description="Helical" evidence="2">
    <location>
        <begin position="53"/>
        <end position="74"/>
    </location>
</feature>
<dbReference type="RefSeq" id="WP_368847145.1">
    <property type="nucleotide sequence ID" value="NZ_JARVLH010000004.1"/>
</dbReference>
<dbReference type="Pfam" id="PF04536">
    <property type="entry name" value="TPM_phosphatase"/>
    <property type="match status" value="1"/>
</dbReference>
<dbReference type="PANTHER" id="PTHR30373:SF2">
    <property type="entry name" value="UPF0603 PROTEIN YGCG"/>
    <property type="match status" value="1"/>
</dbReference>
<dbReference type="InterPro" id="IPR007621">
    <property type="entry name" value="TPM_dom"/>
</dbReference>
<keyword evidence="2" id="KW-0812">Transmembrane</keyword>
<dbReference type="PANTHER" id="PTHR30373">
    <property type="entry name" value="UPF0603 PROTEIN YGCG"/>
    <property type="match status" value="1"/>
</dbReference>
<keyword evidence="2" id="KW-0472">Membrane</keyword>
<dbReference type="Proteomes" id="UP001559623">
    <property type="component" value="Unassembled WGS sequence"/>
</dbReference>
<keyword evidence="5" id="KW-1185">Reference proteome</keyword>
<sequence>MMTTMTIATEEVPAALPAAEAAATAAALPAAAAHRAAGRMQRGCKKMNYAKQLRALFALLLAIAAIFACGSPAADAASELLPKPAQREYVVDTAGIVSAEDRAQIEKIGEELREKTKAEIVVVTVATLGDADIESYANKLFRSWGIGDAKQSNGVLLLIAKDDRKFRIEVGYGLEGEITDGRSGEILDKMKPYFRDEKYSEGVLNAYQKLAAYTYRAAGVAPGADVSETLEEASTNEEEEPSILMNVLIFFLAIVGMILLGVILNWLLGILNQALGPDSGGSSRRNRDFSNDRRNSSSRSSGGGSSRGGYGGGSSGGGGASGGW</sequence>
<evidence type="ECO:0000313" key="4">
    <source>
        <dbReference type="EMBL" id="MEX5285409.1"/>
    </source>
</evidence>
<evidence type="ECO:0000313" key="5">
    <source>
        <dbReference type="Proteomes" id="UP001559623"/>
    </source>
</evidence>
<evidence type="ECO:0000259" key="3">
    <source>
        <dbReference type="Pfam" id="PF04536"/>
    </source>
</evidence>
<feature type="region of interest" description="Disordered" evidence="1">
    <location>
        <begin position="278"/>
        <end position="324"/>
    </location>
</feature>
<organism evidence="4 5">
    <name type="scientific">Selenomonas sputigena</name>
    <dbReference type="NCBI Taxonomy" id="69823"/>
    <lineage>
        <taxon>Bacteria</taxon>
        <taxon>Bacillati</taxon>
        <taxon>Bacillota</taxon>
        <taxon>Negativicutes</taxon>
        <taxon>Selenomonadales</taxon>
        <taxon>Selenomonadaceae</taxon>
        <taxon>Selenomonas</taxon>
    </lineage>
</organism>
<dbReference type="EMBL" id="JARVLH010000004">
    <property type="protein sequence ID" value="MEX5285409.1"/>
    <property type="molecule type" value="Genomic_DNA"/>
</dbReference>
<protein>
    <submittedName>
        <fullName evidence="4">TPM domain-containing protein</fullName>
    </submittedName>
</protein>
<evidence type="ECO:0000256" key="1">
    <source>
        <dbReference type="SAM" id="MobiDB-lite"/>
    </source>
</evidence>
<feature type="compositionally biased region" description="Basic and acidic residues" evidence="1">
    <location>
        <begin position="285"/>
        <end position="295"/>
    </location>
</feature>
<gene>
    <name evidence="4" type="ORF">QCO44_07135</name>
</gene>
<feature type="domain" description="TPM" evidence="3">
    <location>
        <begin position="90"/>
        <end position="212"/>
    </location>
</feature>
<keyword evidence="2" id="KW-1133">Transmembrane helix</keyword>
<dbReference type="Gene3D" id="3.10.310.50">
    <property type="match status" value="1"/>
</dbReference>
<feature type="transmembrane region" description="Helical" evidence="2">
    <location>
        <begin position="243"/>
        <end position="268"/>
    </location>
</feature>
<accession>A0ABV3X5U4</accession>